<proteinExistence type="predicted"/>
<reference evidence="1" key="1">
    <citation type="submission" date="2018-05" db="EMBL/GenBank/DDBJ databases">
        <authorList>
            <person name="Lanie J.A."/>
            <person name="Ng W.-L."/>
            <person name="Kazmierczak K.M."/>
            <person name="Andrzejewski T.M."/>
            <person name="Davidsen T.M."/>
            <person name="Wayne K.J."/>
            <person name="Tettelin H."/>
            <person name="Glass J.I."/>
            <person name="Rusch D."/>
            <person name="Podicherti R."/>
            <person name="Tsui H.-C.T."/>
            <person name="Winkler M.E."/>
        </authorList>
    </citation>
    <scope>NUCLEOTIDE SEQUENCE</scope>
</reference>
<organism evidence="1">
    <name type="scientific">marine metagenome</name>
    <dbReference type="NCBI Taxonomy" id="408172"/>
    <lineage>
        <taxon>unclassified sequences</taxon>
        <taxon>metagenomes</taxon>
        <taxon>ecological metagenomes</taxon>
    </lineage>
</organism>
<dbReference type="EMBL" id="UINC01101155">
    <property type="protein sequence ID" value="SVC61747.1"/>
    <property type="molecule type" value="Genomic_DNA"/>
</dbReference>
<sequence>LERMSMNARKRAENYFSYDQLSKSLIEALDSATLQ</sequence>
<protein>
    <submittedName>
        <fullName evidence="1">Uncharacterized protein</fullName>
    </submittedName>
</protein>
<name>A0A382NN54_9ZZZZ</name>
<evidence type="ECO:0000313" key="1">
    <source>
        <dbReference type="EMBL" id="SVC61747.1"/>
    </source>
</evidence>
<gene>
    <name evidence="1" type="ORF">METZ01_LOCUS314601</name>
</gene>
<dbReference type="AlphaFoldDB" id="A0A382NN54"/>
<accession>A0A382NN54</accession>
<feature type="non-terminal residue" evidence="1">
    <location>
        <position position="1"/>
    </location>
</feature>